<dbReference type="Pfam" id="PF04230">
    <property type="entry name" value="PS_pyruv_trans"/>
    <property type="match status" value="1"/>
</dbReference>
<evidence type="ECO:0000259" key="1">
    <source>
        <dbReference type="Pfam" id="PF04230"/>
    </source>
</evidence>
<dbReference type="EMBL" id="JADJMH010000018">
    <property type="protein sequence ID" value="MBK7676346.1"/>
    <property type="molecule type" value="Genomic_DNA"/>
</dbReference>
<evidence type="ECO:0000313" key="2">
    <source>
        <dbReference type="EMBL" id="MBK7676346.1"/>
    </source>
</evidence>
<reference evidence="2 3" key="1">
    <citation type="submission" date="2020-10" db="EMBL/GenBank/DDBJ databases">
        <title>Connecting structure to function with the recovery of over 1000 high-quality activated sludge metagenome-assembled genomes encoding full-length rRNA genes using long-read sequencing.</title>
        <authorList>
            <person name="Singleton C.M."/>
            <person name="Petriglieri F."/>
            <person name="Kristensen J.M."/>
            <person name="Kirkegaard R.H."/>
            <person name="Michaelsen T.Y."/>
            <person name="Andersen M.H."/>
            <person name="Karst S.M."/>
            <person name="Dueholm M.S."/>
            <person name="Nielsen P.H."/>
            <person name="Albertsen M."/>
        </authorList>
    </citation>
    <scope>NUCLEOTIDE SEQUENCE [LARGE SCALE GENOMIC DNA]</scope>
    <source>
        <strain evidence="2">EsbW_18-Q3-R4-48_BATAC.285</strain>
    </source>
</reference>
<dbReference type="Proteomes" id="UP000697998">
    <property type="component" value="Unassembled WGS sequence"/>
</dbReference>
<name>A0A935Q240_9PROT</name>
<dbReference type="GO" id="GO:0016740">
    <property type="term" value="F:transferase activity"/>
    <property type="evidence" value="ECO:0007669"/>
    <property type="project" value="UniProtKB-KW"/>
</dbReference>
<comment type="caution">
    <text evidence="2">The sequence shown here is derived from an EMBL/GenBank/DDBJ whole genome shotgun (WGS) entry which is preliminary data.</text>
</comment>
<accession>A0A935Q240</accession>
<evidence type="ECO:0000313" key="3">
    <source>
        <dbReference type="Proteomes" id="UP000697998"/>
    </source>
</evidence>
<feature type="domain" description="Polysaccharide pyruvyl transferase" evidence="1">
    <location>
        <begin position="81"/>
        <end position="197"/>
    </location>
</feature>
<dbReference type="InterPro" id="IPR007345">
    <property type="entry name" value="Polysacch_pyruvyl_Trfase"/>
</dbReference>
<dbReference type="AlphaFoldDB" id="A0A935Q240"/>
<proteinExistence type="predicted"/>
<organism evidence="2 3">
    <name type="scientific">Candidatus Accumulibacter proximus</name>
    <dbReference type="NCBI Taxonomy" id="2954385"/>
    <lineage>
        <taxon>Bacteria</taxon>
        <taxon>Pseudomonadati</taxon>
        <taxon>Pseudomonadota</taxon>
        <taxon>Betaproteobacteria</taxon>
        <taxon>Candidatus Accumulibacter</taxon>
    </lineage>
</organism>
<sequence>MRLYWWQGEGAHNASRRNFGDYLSPLIVALISGRPVVYAPVETADMLAIGTILKRERQARRFLLPRRLHIWGSGAGNSDERFPARHHYHAVRGRHTLAGIRGGGNREVALGDPGLLVNHYWGSRPRPAKQHTLGVIPHFVDQNTPAVQALLTIRGAKLINVYAAIDEVLRDVLSCAHVVSSSLHGLIVSDAFNVPNRRIVISDHIRSSLKFADYYSAFGLDEPEPLAGHAVGGNEDPADLIADYQNRDVDRLCADLIRSFPQL</sequence>
<keyword evidence="2" id="KW-0808">Transferase</keyword>
<protein>
    <submittedName>
        <fullName evidence="2">Polysaccharide pyruvyl transferase family protein</fullName>
    </submittedName>
</protein>
<gene>
    <name evidence="2" type="ORF">IPJ27_17200</name>
</gene>